<dbReference type="Proteomes" id="UP000280960">
    <property type="component" value="Chromosome"/>
</dbReference>
<evidence type="ECO:0000313" key="3">
    <source>
        <dbReference type="Proteomes" id="UP000280960"/>
    </source>
</evidence>
<keyword evidence="3" id="KW-1185">Reference proteome</keyword>
<gene>
    <name evidence="2" type="ORF">D2962_17230</name>
</gene>
<name>A0A3G2R9L5_9FIRM</name>
<dbReference type="PANTHER" id="PTHR35024:SF4">
    <property type="entry name" value="POLYMER-FORMING CYTOSKELETAL PROTEIN"/>
    <property type="match status" value="1"/>
</dbReference>
<evidence type="ECO:0000256" key="1">
    <source>
        <dbReference type="ARBA" id="ARBA00044755"/>
    </source>
</evidence>
<dbReference type="Pfam" id="PF04519">
    <property type="entry name" value="Bactofilin"/>
    <property type="match status" value="1"/>
</dbReference>
<dbReference type="EMBL" id="CP033169">
    <property type="protein sequence ID" value="AYO32113.1"/>
    <property type="molecule type" value="Genomic_DNA"/>
</dbReference>
<dbReference type="PANTHER" id="PTHR35024">
    <property type="entry name" value="HYPOTHETICAL CYTOSOLIC PROTEIN"/>
    <property type="match status" value="1"/>
</dbReference>
<accession>A0A3G2R9L5</accession>
<organism evidence="2 3">
    <name type="scientific">Biomaibacter acetigenes</name>
    <dbReference type="NCBI Taxonomy" id="2316383"/>
    <lineage>
        <taxon>Bacteria</taxon>
        <taxon>Bacillati</taxon>
        <taxon>Bacillota</taxon>
        <taxon>Clostridia</taxon>
        <taxon>Thermosediminibacterales</taxon>
        <taxon>Tepidanaerobacteraceae</taxon>
        <taxon>Biomaibacter</taxon>
    </lineage>
</organism>
<evidence type="ECO:0000313" key="2">
    <source>
        <dbReference type="EMBL" id="AYO32113.1"/>
    </source>
</evidence>
<dbReference type="KEGG" id="bacg:D2962_17230"/>
<sequence>MFGKKTEGVSMSMDKVDTILGAGTEFDGKIKAAGILRIEGKVEGEIESTGDVIITESGVVNADIKARHAVIAGAYSGNVLLEGKMEIRATGKVMGDIKVASLVIEDGGLLEGKCEMQNKAFDKSLKLVKNEQKAVN</sequence>
<proteinExistence type="inferred from homology"/>
<dbReference type="AlphaFoldDB" id="A0A3G2R9L5"/>
<dbReference type="RefSeq" id="WP_120765125.1">
    <property type="nucleotide sequence ID" value="NZ_CP033169.1"/>
</dbReference>
<comment type="similarity">
    <text evidence="1">Belongs to the bactofilin family.</text>
</comment>
<protein>
    <submittedName>
        <fullName evidence="2">Polymer-forming cytoskeletal family protein</fullName>
    </submittedName>
</protein>
<reference evidence="2 3" key="1">
    <citation type="submission" date="2018-10" db="EMBL/GenBank/DDBJ databases">
        <authorList>
            <person name="Zhang X."/>
        </authorList>
    </citation>
    <scope>NUCLEOTIDE SEQUENCE [LARGE SCALE GENOMIC DNA]</scope>
    <source>
        <strain evidence="2 3">SK-G1</strain>
    </source>
</reference>
<dbReference type="InterPro" id="IPR007607">
    <property type="entry name" value="BacA/B"/>
</dbReference>